<dbReference type="GO" id="GO:0004659">
    <property type="term" value="F:prenyltransferase activity"/>
    <property type="evidence" value="ECO:0007669"/>
    <property type="project" value="InterPro"/>
</dbReference>
<feature type="region of interest" description="Disordered" evidence="8">
    <location>
        <begin position="1"/>
        <end position="65"/>
    </location>
</feature>
<comment type="similarity">
    <text evidence="2 7">Belongs to the FPP/GGPP synthase family.</text>
</comment>
<evidence type="ECO:0000256" key="7">
    <source>
        <dbReference type="RuleBase" id="RU004466"/>
    </source>
</evidence>
<dbReference type="PROSITE" id="PS00723">
    <property type="entry name" value="POLYPRENYL_SYNTHASE_1"/>
    <property type="match status" value="1"/>
</dbReference>
<dbReference type="InterPro" id="IPR000092">
    <property type="entry name" value="Polyprenyl_synt"/>
</dbReference>
<evidence type="ECO:0000256" key="2">
    <source>
        <dbReference type="ARBA" id="ARBA00006706"/>
    </source>
</evidence>
<sequence>MRHQATDLALAPASPAPAHPVSAVLGGEQTVRAAPRPPHRPDEARAEHPAEGRTARGPLARDPDHDIAATVDAVLTEHLTLRRAEARRISDRFTADVADRLVDLVRRGGKRLRPAFLWWGWRAGGGTPEHADAEAVLHAAAALELIQACALVHDDLMDDSPLRRGAPAVHVALARRHRARGLRGDADAFGASAALLTGDLALVWAEDLWDAASPCEEARRRARPVWRAMRTEMVAGQYLDLYGQAAGAPSPSASLRIAHLKSGLYTVERPLHLGAALAGADAHTTSALRRAGRCAGVAFQLRDDLLGVFGDPARTGKPAGDDVRQGKPTHLMALGLRLARVRGRGAARELLEHALGDPALTEEDLDRVRAVLTELGAREAVERRIGGLTGEALAALEEAALDGAPARELSALLHAVLGEPAAGHHRPGGAPRDAAALPTR</sequence>
<accession>A0A1I4E1E0</accession>
<gene>
    <name evidence="9" type="ORF">SAMN05192584_11189</name>
</gene>
<name>A0A1I4E1E0_9ACTN</name>
<evidence type="ECO:0000313" key="9">
    <source>
        <dbReference type="EMBL" id="SFK99043.1"/>
    </source>
</evidence>
<dbReference type="Proteomes" id="UP000198928">
    <property type="component" value="Unassembled WGS sequence"/>
</dbReference>
<evidence type="ECO:0000256" key="1">
    <source>
        <dbReference type="ARBA" id="ARBA00001946"/>
    </source>
</evidence>
<keyword evidence="6" id="KW-0414">Isoprene biosynthesis</keyword>
<keyword evidence="4" id="KW-0479">Metal-binding</keyword>
<dbReference type="PANTHER" id="PTHR43281:SF1">
    <property type="entry name" value="FARNESYL DIPHOSPHATE SYNTHASE"/>
    <property type="match status" value="1"/>
</dbReference>
<evidence type="ECO:0000256" key="6">
    <source>
        <dbReference type="ARBA" id="ARBA00023229"/>
    </source>
</evidence>
<dbReference type="Gene3D" id="1.10.600.10">
    <property type="entry name" value="Farnesyl Diphosphate Synthase"/>
    <property type="match status" value="1"/>
</dbReference>
<feature type="compositionally biased region" description="Basic and acidic residues" evidence="8">
    <location>
        <begin position="39"/>
        <end position="65"/>
    </location>
</feature>
<dbReference type="SFLD" id="SFLDS00005">
    <property type="entry name" value="Isoprenoid_Synthase_Type_I"/>
    <property type="match status" value="1"/>
</dbReference>
<dbReference type="InterPro" id="IPR033749">
    <property type="entry name" value="Polyprenyl_synt_CS"/>
</dbReference>
<dbReference type="GO" id="GO:0046872">
    <property type="term" value="F:metal ion binding"/>
    <property type="evidence" value="ECO:0007669"/>
    <property type="project" value="UniProtKB-KW"/>
</dbReference>
<dbReference type="InterPro" id="IPR008949">
    <property type="entry name" value="Isoprenoid_synthase_dom_sf"/>
</dbReference>
<evidence type="ECO:0000256" key="8">
    <source>
        <dbReference type="SAM" id="MobiDB-lite"/>
    </source>
</evidence>
<dbReference type="SUPFAM" id="SSF48576">
    <property type="entry name" value="Terpenoid synthases"/>
    <property type="match status" value="1"/>
</dbReference>
<dbReference type="AlphaFoldDB" id="A0A1I4E1E0"/>
<dbReference type="CDD" id="cd00685">
    <property type="entry name" value="Trans_IPPS_HT"/>
    <property type="match status" value="1"/>
</dbReference>
<dbReference type="GO" id="GO:0008299">
    <property type="term" value="P:isoprenoid biosynthetic process"/>
    <property type="evidence" value="ECO:0007669"/>
    <property type="project" value="UniProtKB-KW"/>
</dbReference>
<evidence type="ECO:0000313" key="10">
    <source>
        <dbReference type="Proteomes" id="UP000198928"/>
    </source>
</evidence>
<dbReference type="EMBL" id="FOSG01000011">
    <property type="protein sequence ID" value="SFK99043.1"/>
    <property type="molecule type" value="Genomic_DNA"/>
</dbReference>
<feature type="region of interest" description="Disordered" evidence="8">
    <location>
        <begin position="421"/>
        <end position="440"/>
    </location>
</feature>
<dbReference type="PANTHER" id="PTHR43281">
    <property type="entry name" value="FARNESYL DIPHOSPHATE SYNTHASE"/>
    <property type="match status" value="1"/>
</dbReference>
<evidence type="ECO:0000256" key="5">
    <source>
        <dbReference type="ARBA" id="ARBA00022842"/>
    </source>
</evidence>
<dbReference type="Pfam" id="PF00348">
    <property type="entry name" value="polyprenyl_synt"/>
    <property type="match status" value="1"/>
</dbReference>
<dbReference type="SFLD" id="SFLDG01017">
    <property type="entry name" value="Polyprenyl_Transferase_Like"/>
    <property type="match status" value="1"/>
</dbReference>
<evidence type="ECO:0000256" key="3">
    <source>
        <dbReference type="ARBA" id="ARBA00022679"/>
    </source>
</evidence>
<keyword evidence="10" id="KW-1185">Reference proteome</keyword>
<comment type="cofactor">
    <cofactor evidence="1">
        <name>Mg(2+)</name>
        <dbReference type="ChEBI" id="CHEBI:18420"/>
    </cofactor>
</comment>
<keyword evidence="5" id="KW-0460">Magnesium</keyword>
<reference evidence="10" key="1">
    <citation type="submission" date="2016-10" db="EMBL/GenBank/DDBJ databases">
        <authorList>
            <person name="Varghese N."/>
            <person name="Submissions S."/>
        </authorList>
    </citation>
    <scope>NUCLEOTIDE SEQUENCE [LARGE SCALE GENOMIC DNA]</scope>
    <source>
        <strain evidence="10">PL19</strain>
    </source>
</reference>
<proteinExistence type="inferred from homology"/>
<protein>
    <submittedName>
        <fullName evidence="9">Geranylgeranyl diphosphate synthase, type I</fullName>
    </submittedName>
</protein>
<dbReference type="RefSeq" id="WP_107415238.1">
    <property type="nucleotide sequence ID" value="NZ_FOSG01000011.1"/>
</dbReference>
<organism evidence="9 10">
    <name type="scientific">Streptomyces pini</name>
    <dbReference type="NCBI Taxonomy" id="1520580"/>
    <lineage>
        <taxon>Bacteria</taxon>
        <taxon>Bacillati</taxon>
        <taxon>Actinomycetota</taxon>
        <taxon>Actinomycetes</taxon>
        <taxon>Kitasatosporales</taxon>
        <taxon>Streptomycetaceae</taxon>
        <taxon>Streptomyces</taxon>
    </lineage>
</organism>
<keyword evidence="3 7" id="KW-0808">Transferase</keyword>
<evidence type="ECO:0000256" key="4">
    <source>
        <dbReference type="ARBA" id="ARBA00022723"/>
    </source>
</evidence>